<accession>A0ABS8X748</accession>
<name>A0ABS8X748_9GAMM</name>
<organism evidence="1 2">
    <name type="scientific">Legionella resiliens</name>
    <dbReference type="NCBI Taxonomy" id="2905958"/>
    <lineage>
        <taxon>Bacteria</taxon>
        <taxon>Pseudomonadati</taxon>
        <taxon>Pseudomonadota</taxon>
        <taxon>Gammaproteobacteria</taxon>
        <taxon>Legionellales</taxon>
        <taxon>Legionellaceae</taxon>
        <taxon>Legionella</taxon>
    </lineage>
</organism>
<evidence type="ECO:0000313" key="1">
    <source>
        <dbReference type="EMBL" id="MCE3533280.1"/>
    </source>
</evidence>
<protein>
    <recommendedName>
        <fullName evidence="3">Dot/Icm T4SS effector</fullName>
    </recommendedName>
</protein>
<dbReference type="Proteomes" id="UP001320170">
    <property type="component" value="Unassembled WGS sequence"/>
</dbReference>
<dbReference type="EMBL" id="JAJTND010000005">
    <property type="protein sequence ID" value="MCE3533280.1"/>
    <property type="molecule type" value="Genomic_DNA"/>
</dbReference>
<reference evidence="1 2" key="1">
    <citation type="journal article" date="2024" name="Pathogens">
        <title>Characterization of a Novel Species of Legionella Isolated from a Healthcare Facility: Legionella resiliens sp. nov.</title>
        <authorList>
            <person name="Cristino S."/>
            <person name="Pascale M.R."/>
            <person name="Marino F."/>
            <person name="Derelitto C."/>
            <person name="Salaris S."/>
            <person name="Orsini M."/>
            <person name="Squarzoni S."/>
            <person name="Grottola A."/>
            <person name="Girolamini L."/>
        </authorList>
    </citation>
    <scope>NUCLEOTIDE SEQUENCE [LARGE SCALE GENOMIC DNA]</scope>
    <source>
        <strain evidence="1 2">8cVS16</strain>
    </source>
</reference>
<evidence type="ECO:0000313" key="2">
    <source>
        <dbReference type="Proteomes" id="UP001320170"/>
    </source>
</evidence>
<evidence type="ECO:0008006" key="3">
    <source>
        <dbReference type="Google" id="ProtNLM"/>
    </source>
</evidence>
<dbReference type="RefSeq" id="WP_182349971.1">
    <property type="nucleotide sequence ID" value="NZ_JAJSPM010000009.1"/>
</dbReference>
<comment type="caution">
    <text evidence="1">The sequence shown here is derived from an EMBL/GenBank/DDBJ whole genome shotgun (WGS) entry which is preliminary data.</text>
</comment>
<gene>
    <name evidence="1" type="ORF">LXO92_12940</name>
</gene>
<keyword evidence="2" id="KW-1185">Reference proteome</keyword>
<proteinExistence type="predicted"/>
<sequence>MPSTPPPKYLIINKKTDHFFISINKQGPHSFLMLGIYDQNKVRNLLCRVGKFGEGVENPNFLFNLKFVCNSLFFVNGAYLEDERISRDNKDERSITYQAYDITYEQYLEFVGILESLQESDNTFTCYKPCIKKDPDLTNIDEVRFILSNRKKLPSVNADKIKAHLSELNISNTCRHSAIELVEAIQHAPVPSSVSSSFLVNLPYETVLEYGSPSESIPFYVLPPPPAAFHESDKLKEKIIIKLYSRMENMLLLQPNSQDTQNKFLKLKELYLNIVGPEKDLTLDELLRSIHTWKEDKDNKKVLNVLRKEYFWDSLSFIKRQSATMSLLAEVEDDLATEITNRKLS</sequence>